<protein>
    <submittedName>
        <fullName evidence="4">Transglycosylase SLT domain-containing protein</fullName>
    </submittedName>
</protein>
<keyword evidence="2" id="KW-0732">Signal</keyword>
<dbReference type="Pfam" id="PF01464">
    <property type="entry name" value="SLT"/>
    <property type="match status" value="1"/>
</dbReference>
<sequence length="157" mass="18011">MKLLIAILSLFASFHVFAGEQTKRMKSSNKRSMTKEQVAYTLERAGFPREIVPVVTCLAEKESNFNPNAVNRHNTNNTKDHGLLQINDIWMKDCNLNENDLSNPLKNARCALKVYKKQGLTAWVTYNKFKRACLAYEIPNYNTKTIAEVIIKNNQLM</sequence>
<dbReference type="RefSeq" id="WP_153418458.1">
    <property type="nucleotide sequence ID" value="NZ_WFLM01000001.1"/>
</dbReference>
<evidence type="ECO:0000313" key="5">
    <source>
        <dbReference type="Proteomes" id="UP000437748"/>
    </source>
</evidence>
<dbReference type="PANTHER" id="PTHR11407">
    <property type="entry name" value="LYSOZYME C"/>
    <property type="match status" value="1"/>
</dbReference>
<dbReference type="SUPFAM" id="SSF53955">
    <property type="entry name" value="Lysozyme-like"/>
    <property type="match status" value="1"/>
</dbReference>
<dbReference type="AlphaFoldDB" id="A0A6N6VW94"/>
<feature type="domain" description="Transglycosylase SLT" evidence="3">
    <location>
        <begin position="54"/>
        <end position="117"/>
    </location>
</feature>
<comment type="caution">
    <text evidence="4">The sequence shown here is derived from an EMBL/GenBank/DDBJ whole genome shotgun (WGS) entry which is preliminary data.</text>
</comment>
<evidence type="ECO:0000313" key="4">
    <source>
        <dbReference type="EMBL" id="KAB8040935.1"/>
    </source>
</evidence>
<dbReference type="SMART" id="SM00263">
    <property type="entry name" value="LYZ1"/>
    <property type="match status" value="1"/>
</dbReference>
<dbReference type="OrthoDB" id="9808681at2"/>
<evidence type="ECO:0000256" key="2">
    <source>
        <dbReference type="SAM" id="SignalP"/>
    </source>
</evidence>
<dbReference type="PANTHER" id="PTHR11407:SF63">
    <property type="entry name" value="LYSOZYME C"/>
    <property type="match status" value="1"/>
</dbReference>
<feature type="chain" id="PRO_5026960445" evidence="2">
    <location>
        <begin position="19"/>
        <end position="157"/>
    </location>
</feature>
<organism evidence="4 5">
    <name type="scientific">Silvanigrella paludirubra</name>
    <dbReference type="NCBI Taxonomy" id="2499159"/>
    <lineage>
        <taxon>Bacteria</taxon>
        <taxon>Pseudomonadati</taxon>
        <taxon>Bdellovibrionota</taxon>
        <taxon>Oligoflexia</taxon>
        <taxon>Silvanigrellales</taxon>
        <taxon>Silvanigrellaceae</taxon>
        <taxon>Silvanigrella</taxon>
    </lineage>
</organism>
<dbReference type="InterPro" id="IPR008258">
    <property type="entry name" value="Transglycosylase_SLT_dom_1"/>
</dbReference>
<gene>
    <name evidence="4" type="ORF">GCL60_03105</name>
</gene>
<feature type="signal peptide" evidence="2">
    <location>
        <begin position="1"/>
        <end position="18"/>
    </location>
</feature>
<reference evidence="4 5" key="1">
    <citation type="submission" date="2019-10" db="EMBL/GenBank/DDBJ databases">
        <title>New species of Slilvanegrellaceae.</title>
        <authorList>
            <person name="Pitt A."/>
            <person name="Hahn M.W."/>
        </authorList>
    </citation>
    <scope>NUCLEOTIDE SEQUENCE [LARGE SCALE GENOMIC DNA]</scope>
    <source>
        <strain evidence="4 5">SP-Ram-0.45-NSY-1</strain>
    </source>
</reference>
<evidence type="ECO:0000256" key="1">
    <source>
        <dbReference type="ARBA" id="ARBA00023157"/>
    </source>
</evidence>
<evidence type="ECO:0000259" key="3">
    <source>
        <dbReference type="Pfam" id="PF01464"/>
    </source>
</evidence>
<dbReference type="GO" id="GO:0003796">
    <property type="term" value="F:lysozyme activity"/>
    <property type="evidence" value="ECO:0007669"/>
    <property type="project" value="TreeGrafter"/>
</dbReference>
<keyword evidence="5" id="KW-1185">Reference proteome</keyword>
<dbReference type="EMBL" id="WFLM01000001">
    <property type="protein sequence ID" value="KAB8040935.1"/>
    <property type="molecule type" value="Genomic_DNA"/>
</dbReference>
<dbReference type="InterPro" id="IPR001916">
    <property type="entry name" value="Glyco_hydro_22"/>
</dbReference>
<dbReference type="PROSITE" id="PS51348">
    <property type="entry name" value="GLYCOSYL_HYDROL_F22_2"/>
    <property type="match status" value="1"/>
</dbReference>
<dbReference type="Gene3D" id="1.10.530.10">
    <property type="match status" value="1"/>
</dbReference>
<name>A0A6N6VW94_9BACT</name>
<dbReference type="InterPro" id="IPR023346">
    <property type="entry name" value="Lysozyme-like_dom_sf"/>
</dbReference>
<keyword evidence="1" id="KW-1015">Disulfide bond</keyword>
<accession>A0A6N6VW94</accession>
<proteinExistence type="predicted"/>
<dbReference type="Proteomes" id="UP000437748">
    <property type="component" value="Unassembled WGS sequence"/>
</dbReference>